<dbReference type="HOGENOM" id="CLU_1965766_0_0_6"/>
<proteinExistence type="predicted"/>
<sequence>MKILSILAIPFFLMGCDKAFNEVQNRFSGKIQDTYLESVGQGKHIDGVKANYLKTIEKGVQDLKQLNDPNIDEVYAVINKHLNDNDMSMYDYNSIMSLINAHKKELNLLNSKHKNDVAAFKDKLNQE</sequence>
<dbReference type="EMBL" id="GG704974">
    <property type="protein sequence ID" value="EEY94800.1"/>
    <property type="molecule type" value="Genomic_DNA"/>
</dbReference>
<dbReference type="RefSeq" id="WP_005401843.1">
    <property type="nucleotide sequence ID" value="NZ_GG704974.1"/>
</dbReference>
<reference evidence="2" key="1">
    <citation type="journal article" date="2012" name="PLoS ONE">
        <title>The success of Acinetobacter species; genetic, metabolic and virulence attributes.</title>
        <authorList>
            <person name="Peleg A.Y."/>
            <person name="de Breij A."/>
            <person name="Adams M.D."/>
            <person name="Cerqueira G.M."/>
            <person name="Mocali S."/>
            <person name="Galardini M."/>
            <person name="Nibbering P.H."/>
            <person name="Earl A.M."/>
            <person name="Ward D.V."/>
            <person name="Paterson D.L."/>
            <person name="Seifert H."/>
            <person name="Dijkshoorn L."/>
        </authorList>
    </citation>
    <scope>NUCLEOTIDE SEQUENCE [LARGE SCALE GENOMIC DNA]</scope>
    <source>
        <strain evidence="2">SH046</strain>
    </source>
</reference>
<name>D0SGU4_ACIJO</name>
<dbReference type="PROSITE" id="PS51257">
    <property type="entry name" value="PROKAR_LIPOPROTEIN"/>
    <property type="match status" value="1"/>
</dbReference>
<gene>
    <name evidence="1" type="ORF">HMPREF0016_03067</name>
</gene>
<protein>
    <recommendedName>
        <fullName evidence="3">Lipoprotein</fullName>
    </recommendedName>
</protein>
<dbReference type="AlphaFoldDB" id="D0SGU4"/>
<evidence type="ECO:0008006" key="3">
    <source>
        <dbReference type="Google" id="ProtNLM"/>
    </source>
</evidence>
<organism evidence="1 2">
    <name type="scientific">Acinetobacter johnsonii SH046</name>
    <dbReference type="NCBI Taxonomy" id="575586"/>
    <lineage>
        <taxon>Bacteria</taxon>
        <taxon>Pseudomonadati</taxon>
        <taxon>Pseudomonadota</taxon>
        <taxon>Gammaproteobacteria</taxon>
        <taxon>Moraxellales</taxon>
        <taxon>Moraxellaceae</taxon>
        <taxon>Acinetobacter</taxon>
    </lineage>
</organism>
<accession>D0SGU4</accession>
<evidence type="ECO:0000313" key="1">
    <source>
        <dbReference type="EMBL" id="EEY94800.1"/>
    </source>
</evidence>
<evidence type="ECO:0000313" key="2">
    <source>
        <dbReference type="Proteomes" id="UP000012047"/>
    </source>
</evidence>
<dbReference type="Proteomes" id="UP000012047">
    <property type="component" value="Unassembled WGS sequence"/>
</dbReference>